<evidence type="ECO:0000256" key="2">
    <source>
        <dbReference type="PROSITE-ProRule" id="PRU00169"/>
    </source>
</evidence>
<evidence type="ECO:0000313" key="4">
    <source>
        <dbReference type="EMBL" id="GAA4339166.1"/>
    </source>
</evidence>
<dbReference type="InterPro" id="IPR050595">
    <property type="entry name" value="Bact_response_regulator"/>
</dbReference>
<dbReference type="PANTHER" id="PTHR44591:SF3">
    <property type="entry name" value="RESPONSE REGULATORY DOMAIN-CONTAINING PROTEIN"/>
    <property type="match status" value="1"/>
</dbReference>
<name>A0ABP8HGQ9_9BACT</name>
<reference evidence="5" key="1">
    <citation type="journal article" date="2019" name="Int. J. Syst. Evol. Microbiol.">
        <title>The Global Catalogue of Microorganisms (GCM) 10K type strain sequencing project: providing services to taxonomists for standard genome sequencing and annotation.</title>
        <authorList>
            <consortium name="The Broad Institute Genomics Platform"/>
            <consortium name="The Broad Institute Genome Sequencing Center for Infectious Disease"/>
            <person name="Wu L."/>
            <person name="Ma J."/>
        </authorList>
    </citation>
    <scope>NUCLEOTIDE SEQUENCE [LARGE SCALE GENOMIC DNA]</scope>
    <source>
        <strain evidence="5">JCM 17919</strain>
    </source>
</reference>
<dbReference type="InterPro" id="IPR001789">
    <property type="entry name" value="Sig_transdc_resp-reg_receiver"/>
</dbReference>
<dbReference type="EMBL" id="BAABGY010000011">
    <property type="protein sequence ID" value="GAA4339166.1"/>
    <property type="molecule type" value="Genomic_DNA"/>
</dbReference>
<feature type="modified residue" description="4-aspartylphosphate" evidence="2">
    <location>
        <position position="62"/>
    </location>
</feature>
<gene>
    <name evidence="4" type="ORF">GCM10023184_36080</name>
</gene>
<evidence type="ECO:0000313" key="5">
    <source>
        <dbReference type="Proteomes" id="UP001501725"/>
    </source>
</evidence>
<evidence type="ECO:0000259" key="3">
    <source>
        <dbReference type="PROSITE" id="PS50110"/>
    </source>
</evidence>
<dbReference type="PROSITE" id="PS50110">
    <property type="entry name" value="RESPONSE_REGULATORY"/>
    <property type="match status" value="1"/>
</dbReference>
<dbReference type="PANTHER" id="PTHR44591">
    <property type="entry name" value="STRESS RESPONSE REGULATOR PROTEIN 1"/>
    <property type="match status" value="1"/>
</dbReference>
<dbReference type="SMART" id="SM00448">
    <property type="entry name" value="REC"/>
    <property type="match status" value="1"/>
</dbReference>
<dbReference type="InterPro" id="IPR011006">
    <property type="entry name" value="CheY-like_superfamily"/>
</dbReference>
<organism evidence="4 5">
    <name type="scientific">Flaviaesturariibacter amylovorans</name>
    <dbReference type="NCBI Taxonomy" id="1084520"/>
    <lineage>
        <taxon>Bacteria</taxon>
        <taxon>Pseudomonadati</taxon>
        <taxon>Bacteroidota</taxon>
        <taxon>Chitinophagia</taxon>
        <taxon>Chitinophagales</taxon>
        <taxon>Chitinophagaceae</taxon>
        <taxon>Flaviaestuariibacter</taxon>
    </lineage>
</organism>
<dbReference type="RefSeq" id="WP_345257218.1">
    <property type="nucleotide sequence ID" value="NZ_BAABGY010000011.1"/>
</dbReference>
<dbReference type="Gene3D" id="3.40.50.2300">
    <property type="match status" value="1"/>
</dbReference>
<accession>A0ABP8HGQ9</accession>
<keyword evidence="1 2" id="KW-0597">Phosphoprotein</keyword>
<proteinExistence type="predicted"/>
<sequence>MSHTKPLIYIVEDDADDRHLFKQAFAAIPGCQATIFASSDQFYRHMLSIGNPDHLPTLIVLDFNMPIINGGELLLRLKREESLQAIPVVVYSTGMLPILEETLRSYGAYACFVKSIDYREMEAMAGTLYVMAQELQHQAV</sequence>
<feature type="domain" description="Response regulatory" evidence="3">
    <location>
        <begin position="7"/>
        <end position="129"/>
    </location>
</feature>
<protein>
    <recommendedName>
        <fullName evidence="3">Response regulatory domain-containing protein</fullName>
    </recommendedName>
</protein>
<comment type="caution">
    <text evidence="4">The sequence shown here is derived from an EMBL/GenBank/DDBJ whole genome shotgun (WGS) entry which is preliminary data.</text>
</comment>
<dbReference type="SUPFAM" id="SSF52172">
    <property type="entry name" value="CheY-like"/>
    <property type="match status" value="1"/>
</dbReference>
<dbReference type="Proteomes" id="UP001501725">
    <property type="component" value="Unassembled WGS sequence"/>
</dbReference>
<keyword evidence="5" id="KW-1185">Reference proteome</keyword>
<dbReference type="Pfam" id="PF00072">
    <property type="entry name" value="Response_reg"/>
    <property type="match status" value="1"/>
</dbReference>
<evidence type="ECO:0000256" key="1">
    <source>
        <dbReference type="ARBA" id="ARBA00022553"/>
    </source>
</evidence>